<dbReference type="InterPro" id="IPR036388">
    <property type="entry name" value="WH-like_DNA-bd_sf"/>
</dbReference>
<dbReference type="EMBL" id="VNJI01000047">
    <property type="protein sequence ID" value="TVY06831.1"/>
    <property type="molecule type" value="Genomic_DNA"/>
</dbReference>
<dbReference type="AlphaFoldDB" id="A0A559K3X5"/>
<dbReference type="OrthoDB" id="2353732at2"/>
<evidence type="ECO:0000313" key="1">
    <source>
        <dbReference type="EMBL" id="TVY06831.1"/>
    </source>
</evidence>
<proteinExistence type="predicted"/>
<gene>
    <name evidence="1" type="ORF">FPZ49_26900</name>
</gene>
<dbReference type="Proteomes" id="UP000317036">
    <property type="component" value="Unassembled WGS sequence"/>
</dbReference>
<dbReference type="SUPFAM" id="SSF46785">
    <property type="entry name" value="Winged helix' DNA-binding domain"/>
    <property type="match status" value="1"/>
</dbReference>
<sequence length="95" mass="10580">MIHIADRIQDAKSKLVYGLIRSHGTVSKQDLIQWSGLAPSTMVRILDDLLVEGLIREAGYGESTGGRRPFLYETNPKYAYVLGLEISKGFLPIKC</sequence>
<evidence type="ECO:0008006" key="3">
    <source>
        <dbReference type="Google" id="ProtNLM"/>
    </source>
</evidence>
<reference evidence="1 2" key="1">
    <citation type="submission" date="2019-07" db="EMBL/GenBank/DDBJ databases">
        <authorList>
            <person name="Kim J."/>
        </authorList>
    </citation>
    <scope>NUCLEOTIDE SEQUENCE [LARGE SCALE GENOMIC DNA]</scope>
    <source>
        <strain evidence="1 2">JC52</strain>
    </source>
</reference>
<keyword evidence="2" id="KW-1185">Reference proteome</keyword>
<evidence type="ECO:0000313" key="2">
    <source>
        <dbReference type="Proteomes" id="UP000317036"/>
    </source>
</evidence>
<name>A0A559K3X5_9BACL</name>
<protein>
    <recommendedName>
        <fullName evidence="3">MarR family transcriptional regulator</fullName>
    </recommendedName>
</protein>
<dbReference type="InterPro" id="IPR036390">
    <property type="entry name" value="WH_DNA-bd_sf"/>
</dbReference>
<comment type="caution">
    <text evidence="1">The sequence shown here is derived from an EMBL/GenBank/DDBJ whole genome shotgun (WGS) entry which is preliminary data.</text>
</comment>
<dbReference type="RefSeq" id="WP_144852952.1">
    <property type="nucleotide sequence ID" value="NZ_VNJI01000047.1"/>
</dbReference>
<organism evidence="1 2">
    <name type="scientific">Paenibacillus cremeus</name>
    <dbReference type="NCBI Taxonomy" id="2163881"/>
    <lineage>
        <taxon>Bacteria</taxon>
        <taxon>Bacillati</taxon>
        <taxon>Bacillota</taxon>
        <taxon>Bacilli</taxon>
        <taxon>Bacillales</taxon>
        <taxon>Paenibacillaceae</taxon>
        <taxon>Paenibacillus</taxon>
    </lineage>
</organism>
<accession>A0A559K3X5</accession>
<dbReference type="Gene3D" id="1.10.10.10">
    <property type="entry name" value="Winged helix-like DNA-binding domain superfamily/Winged helix DNA-binding domain"/>
    <property type="match status" value="1"/>
</dbReference>